<dbReference type="PANTHER" id="PTHR46372">
    <property type="entry name" value="PROTEIN WVD2-LIKE 3"/>
    <property type="match status" value="1"/>
</dbReference>
<comment type="similarity">
    <text evidence="2">Belongs to the TPX2 family.</text>
</comment>
<dbReference type="InterPro" id="IPR027329">
    <property type="entry name" value="TPX2_C"/>
</dbReference>
<feature type="region of interest" description="Disordered" evidence="7">
    <location>
        <begin position="21"/>
        <end position="85"/>
    </location>
</feature>
<dbReference type="InterPro" id="IPR044806">
    <property type="entry name" value="WVD2/WDL1-4"/>
</dbReference>
<evidence type="ECO:0000313" key="9">
    <source>
        <dbReference type="EMBL" id="KAK4427672.1"/>
    </source>
</evidence>
<accession>A0AAE1YCL5</accession>
<organism evidence="9 10">
    <name type="scientific">Sesamum alatum</name>
    <dbReference type="NCBI Taxonomy" id="300844"/>
    <lineage>
        <taxon>Eukaryota</taxon>
        <taxon>Viridiplantae</taxon>
        <taxon>Streptophyta</taxon>
        <taxon>Embryophyta</taxon>
        <taxon>Tracheophyta</taxon>
        <taxon>Spermatophyta</taxon>
        <taxon>Magnoliopsida</taxon>
        <taxon>eudicotyledons</taxon>
        <taxon>Gunneridae</taxon>
        <taxon>Pentapetalae</taxon>
        <taxon>asterids</taxon>
        <taxon>lamiids</taxon>
        <taxon>Lamiales</taxon>
        <taxon>Pedaliaceae</taxon>
        <taxon>Sesamum</taxon>
    </lineage>
</organism>
<dbReference type="GO" id="GO:0005874">
    <property type="term" value="C:microtubule"/>
    <property type="evidence" value="ECO:0007669"/>
    <property type="project" value="UniProtKB-KW"/>
</dbReference>
<evidence type="ECO:0000256" key="6">
    <source>
        <dbReference type="SAM" id="Coils"/>
    </source>
</evidence>
<feature type="compositionally biased region" description="Basic and acidic residues" evidence="7">
    <location>
        <begin position="217"/>
        <end position="238"/>
    </location>
</feature>
<keyword evidence="4" id="KW-0493">Microtubule</keyword>
<dbReference type="Pfam" id="PF06886">
    <property type="entry name" value="TPX2"/>
    <property type="match status" value="1"/>
</dbReference>
<feature type="region of interest" description="Disordered" evidence="7">
    <location>
        <begin position="178"/>
        <end position="238"/>
    </location>
</feature>
<keyword evidence="3" id="KW-0963">Cytoplasm</keyword>
<evidence type="ECO:0000313" key="10">
    <source>
        <dbReference type="Proteomes" id="UP001293254"/>
    </source>
</evidence>
<evidence type="ECO:0000256" key="1">
    <source>
        <dbReference type="ARBA" id="ARBA00004245"/>
    </source>
</evidence>
<evidence type="ECO:0000256" key="7">
    <source>
        <dbReference type="SAM" id="MobiDB-lite"/>
    </source>
</evidence>
<dbReference type="GO" id="GO:0000226">
    <property type="term" value="P:microtubule cytoskeleton organization"/>
    <property type="evidence" value="ECO:0007669"/>
    <property type="project" value="InterPro"/>
</dbReference>
<evidence type="ECO:0000256" key="2">
    <source>
        <dbReference type="ARBA" id="ARBA00005885"/>
    </source>
</evidence>
<dbReference type="Proteomes" id="UP001293254">
    <property type="component" value="Unassembled WGS sequence"/>
</dbReference>
<dbReference type="PANTHER" id="PTHR46372:SF6">
    <property type="entry name" value="PROTEIN WVD2-LIKE 1"/>
    <property type="match status" value="1"/>
</dbReference>
<evidence type="ECO:0000259" key="8">
    <source>
        <dbReference type="Pfam" id="PF06886"/>
    </source>
</evidence>
<evidence type="ECO:0000256" key="3">
    <source>
        <dbReference type="ARBA" id="ARBA00022490"/>
    </source>
</evidence>
<feature type="compositionally biased region" description="Polar residues" evidence="7">
    <location>
        <begin position="44"/>
        <end position="84"/>
    </location>
</feature>
<evidence type="ECO:0000256" key="5">
    <source>
        <dbReference type="ARBA" id="ARBA00023212"/>
    </source>
</evidence>
<sequence length="238" mass="27234">MGRDVTGLRIDKKPSTVNVISNDAAIHVSPKEQPAPTTHDEKQTLTAETNDSGVEFSPRSNDPHSPQNAEKMQPNSPSMSTKQQLPHYKYVYDEEDNCSLEYSDGTSQRTNRFKVTVPVAPRFICEDRLEKRKEFYAKLEEKHKALEKERLEHEAKVKEEEAAAIKELRKSMVYKANPVPDFYREGPPPKPELKKLPVTRAKSPKLTRRNSCGDAVKNPKDKGLCERAARHDESFYRR</sequence>
<dbReference type="GO" id="GO:0008017">
    <property type="term" value="F:microtubule binding"/>
    <property type="evidence" value="ECO:0007669"/>
    <property type="project" value="InterPro"/>
</dbReference>
<reference evidence="9" key="1">
    <citation type="submission" date="2020-06" db="EMBL/GenBank/DDBJ databases">
        <authorList>
            <person name="Li T."/>
            <person name="Hu X."/>
            <person name="Zhang T."/>
            <person name="Song X."/>
            <person name="Zhang H."/>
            <person name="Dai N."/>
            <person name="Sheng W."/>
            <person name="Hou X."/>
            <person name="Wei L."/>
        </authorList>
    </citation>
    <scope>NUCLEOTIDE SEQUENCE</scope>
    <source>
        <strain evidence="9">3651</strain>
        <tissue evidence="9">Leaf</tissue>
    </source>
</reference>
<comment type="subcellular location">
    <subcellularLocation>
        <location evidence="1">Cytoplasm</location>
        <location evidence="1">Cytoskeleton</location>
    </subcellularLocation>
</comment>
<feature type="coiled-coil region" evidence="6">
    <location>
        <begin position="129"/>
        <end position="168"/>
    </location>
</feature>
<dbReference type="EMBL" id="JACGWO010000005">
    <property type="protein sequence ID" value="KAK4427672.1"/>
    <property type="molecule type" value="Genomic_DNA"/>
</dbReference>
<protein>
    <submittedName>
        <fullName evidence="9">Protein WVD2-like 2</fullName>
    </submittedName>
</protein>
<name>A0AAE1YCL5_9LAMI</name>
<proteinExistence type="inferred from homology"/>
<keyword evidence="10" id="KW-1185">Reference proteome</keyword>
<comment type="caution">
    <text evidence="9">The sequence shown here is derived from an EMBL/GenBank/DDBJ whole genome shotgun (WGS) entry which is preliminary data.</text>
</comment>
<keyword evidence="6" id="KW-0175">Coiled coil</keyword>
<keyword evidence="5" id="KW-0206">Cytoskeleton</keyword>
<reference evidence="9" key="2">
    <citation type="journal article" date="2024" name="Plant">
        <title>Genomic evolution and insights into agronomic trait innovations of Sesamum species.</title>
        <authorList>
            <person name="Miao H."/>
            <person name="Wang L."/>
            <person name="Qu L."/>
            <person name="Liu H."/>
            <person name="Sun Y."/>
            <person name="Le M."/>
            <person name="Wang Q."/>
            <person name="Wei S."/>
            <person name="Zheng Y."/>
            <person name="Lin W."/>
            <person name="Duan Y."/>
            <person name="Cao H."/>
            <person name="Xiong S."/>
            <person name="Wang X."/>
            <person name="Wei L."/>
            <person name="Li C."/>
            <person name="Ma Q."/>
            <person name="Ju M."/>
            <person name="Zhao R."/>
            <person name="Li G."/>
            <person name="Mu C."/>
            <person name="Tian Q."/>
            <person name="Mei H."/>
            <person name="Zhang T."/>
            <person name="Gao T."/>
            <person name="Zhang H."/>
        </authorList>
    </citation>
    <scope>NUCLEOTIDE SEQUENCE</scope>
    <source>
        <strain evidence="9">3651</strain>
    </source>
</reference>
<gene>
    <name evidence="9" type="ORF">Salat_1536200</name>
</gene>
<feature type="domain" description="TPX2 C-terminal" evidence="8">
    <location>
        <begin position="122"/>
        <end position="191"/>
    </location>
</feature>
<dbReference type="AlphaFoldDB" id="A0AAE1YCL5"/>
<evidence type="ECO:0000256" key="4">
    <source>
        <dbReference type="ARBA" id="ARBA00022701"/>
    </source>
</evidence>